<reference evidence="2 3" key="1">
    <citation type="submission" date="2024-05" db="EMBL/GenBank/DDBJ databases">
        <title>Genome sequencing and assembly of Indian major carp, Cirrhinus mrigala (Hamilton, 1822).</title>
        <authorList>
            <person name="Mohindra V."/>
            <person name="Chowdhury L.M."/>
            <person name="Lal K."/>
            <person name="Jena J.K."/>
        </authorList>
    </citation>
    <scope>NUCLEOTIDE SEQUENCE [LARGE SCALE GENOMIC DNA]</scope>
    <source>
        <strain evidence="2">CM1030</strain>
        <tissue evidence="2">Blood</tissue>
    </source>
</reference>
<organism evidence="2 3">
    <name type="scientific">Cirrhinus mrigala</name>
    <name type="common">Mrigala</name>
    <dbReference type="NCBI Taxonomy" id="683832"/>
    <lineage>
        <taxon>Eukaryota</taxon>
        <taxon>Metazoa</taxon>
        <taxon>Chordata</taxon>
        <taxon>Craniata</taxon>
        <taxon>Vertebrata</taxon>
        <taxon>Euteleostomi</taxon>
        <taxon>Actinopterygii</taxon>
        <taxon>Neopterygii</taxon>
        <taxon>Teleostei</taxon>
        <taxon>Ostariophysi</taxon>
        <taxon>Cypriniformes</taxon>
        <taxon>Cyprinidae</taxon>
        <taxon>Labeoninae</taxon>
        <taxon>Labeonini</taxon>
        <taxon>Cirrhinus</taxon>
    </lineage>
</organism>
<evidence type="ECO:0000313" key="3">
    <source>
        <dbReference type="Proteomes" id="UP001529510"/>
    </source>
</evidence>
<gene>
    <name evidence="2" type="ORF">M9458_048690</name>
</gene>
<name>A0ABD0N5N1_CIRMR</name>
<evidence type="ECO:0000313" key="2">
    <source>
        <dbReference type="EMBL" id="KAL0157444.1"/>
    </source>
</evidence>
<dbReference type="EMBL" id="JAMKFB020000024">
    <property type="protein sequence ID" value="KAL0157444.1"/>
    <property type="molecule type" value="Genomic_DNA"/>
</dbReference>
<keyword evidence="3" id="KW-1185">Reference proteome</keyword>
<feature type="non-terminal residue" evidence="2">
    <location>
        <position position="53"/>
    </location>
</feature>
<feature type="compositionally biased region" description="Polar residues" evidence="1">
    <location>
        <begin position="42"/>
        <end position="53"/>
    </location>
</feature>
<feature type="region of interest" description="Disordered" evidence="1">
    <location>
        <begin position="1"/>
        <end position="53"/>
    </location>
</feature>
<accession>A0ABD0N5N1</accession>
<dbReference type="Proteomes" id="UP001529510">
    <property type="component" value="Unassembled WGS sequence"/>
</dbReference>
<protein>
    <submittedName>
        <fullName evidence="2">Uncharacterized protein</fullName>
    </submittedName>
</protein>
<feature type="compositionally biased region" description="Pro residues" evidence="1">
    <location>
        <begin position="8"/>
        <end position="26"/>
    </location>
</feature>
<sequence length="53" mass="5944">RRLKDPNPPRQPAPATSPPRRPPSCPLPQKTRAAVPYHQHHPQFTTRAATAPF</sequence>
<comment type="caution">
    <text evidence="2">The sequence shown here is derived from an EMBL/GenBank/DDBJ whole genome shotgun (WGS) entry which is preliminary data.</text>
</comment>
<evidence type="ECO:0000256" key="1">
    <source>
        <dbReference type="SAM" id="MobiDB-lite"/>
    </source>
</evidence>
<dbReference type="AlphaFoldDB" id="A0ABD0N5N1"/>
<proteinExistence type="predicted"/>
<feature type="non-terminal residue" evidence="2">
    <location>
        <position position="1"/>
    </location>
</feature>